<dbReference type="PRINTS" id="PR00625">
    <property type="entry name" value="JDOMAIN"/>
</dbReference>
<dbReference type="SMART" id="SM00248">
    <property type="entry name" value="ANK"/>
    <property type="match status" value="2"/>
</dbReference>
<feature type="compositionally biased region" description="Basic and acidic residues" evidence="6">
    <location>
        <begin position="432"/>
        <end position="441"/>
    </location>
</feature>
<feature type="compositionally biased region" description="Polar residues" evidence="6">
    <location>
        <begin position="442"/>
        <end position="464"/>
    </location>
</feature>
<sequence>MVPKHTSVVDAFRILNLDEDASLDEVKSAYKQLALKTHPDKNPDNEDATAQFQRIGDAYNVLQKHFDRGSRPSGGERGGSGPFGFSFYSEDGEYYDDDDDDDDDHYEDDDDMDFYRQEFLSNHFRRGGYTRQQYHGSHHPEFCHQCGTTHGSAPEVQESPEEYQARIRRAREEQEAATARRAQEEAARKAALEQEREREKKESEARQKNKAKAKKAQAEASRQSAKDTTRQLLQRTQTLRSAVFAAARQGEAAKVKKGVWEDAIDAAGGEIKRGGEEFVKNLPKDPQETLMHICVRKGDVELFEWLDTHSADPEERNKEGLTPFHLALQLGKMPIVKYFFDNHPPSDDYAGIYERPPSKSVINVALESREPEAVWAVLDKGLASKEDMEKAWSYVTSNTCKQSFVKALGAQKGPARLDEITNLLVTYGGFSRNKEPRETSHKTNGQSGSHDTSRSPTPAQTDNSDMVEVVVADADEDEDSGAEAKDVVGPRLLDIPKVVALLIFSWHALILDMYIMCSALL</sequence>
<dbReference type="InterPro" id="IPR001623">
    <property type="entry name" value="DnaJ_domain"/>
</dbReference>
<evidence type="ECO:0000313" key="9">
    <source>
        <dbReference type="Proteomes" id="UP000308730"/>
    </source>
</evidence>
<dbReference type="SUPFAM" id="SSF140860">
    <property type="entry name" value="Pseudo ankyrin repeat-like"/>
    <property type="match status" value="1"/>
</dbReference>
<dbReference type="Pfam" id="PF12796">
    <property type="entry name" value="Ank_2"/>
    <property type="match status" value="1"/>
</dbReference>
<dbReference type="CDD" id="cd06257">
    <property type="entry name" value="DnaJ"/>
    <property type="match status" value="1"/>
</dbReference>
<dbReference type="InterPro" id="IPR002110">
    <property type="entry name" value="Ankyrin_rpt"/>
</dbReference>
<dbReference type="OrthoDB" id="442087at2759"/>
<evidence type="ECO:0000256" key="3">
    <source>
        <dbReference type="ARBA" id="ARBA00022490"/>
    </source>
</evidence>
<evidence type="ECO:0000256" key="6">
    <source>
        <dbReference type="SAM" id="MobiDB-lite"/>
    </source>
</evidence>
<dbReference type="InterPro" id="IPR052094">
    <property type="entry name" value="Pre-mRNA-splicing_ERAD"/>
</dbReference>
<dbReference type="InterPro" id="IPR036770">
    <property type="entry name" value="Ankyrin_rpt-contain_sf"/>
</dbReference>
<gene>
    <name evidence="8" type="ORF">EUX98_g7720</name>
</gene>
<feature type="region of interest" description="Disordered" evidence="6">
    <location>
        <begin position="169"/>
        <end position="229"/>
    </location>
</feature>
<dbReference type="PANTHER" id="PTHR44313">
    <property type="entry name" value="DNAJ HOMOLOG SUBFAMILY C MEMBER 17"/>
    <property type="match status" value="1"/>
</dbReference>
<evidence type="ECO:0000256" key="2">
    <source>
        <dbReference type="ARBA" id="ARBA00004496"/>
    </source>
</evidence>
<protein>
    <recommendedName>
        <fullName evidence="7">J domain-containing protein</fullName>
    </recommendedName>
</protein>
<feature type="region of interest" description="Disordered" evidence="6">
    <location>
        <begin position="88"/>
        <end position="110"/>
    </location>
</feature>
<dbReference type="Gene3D" id="1.25.40.20">
    <property type="entry name" value="Ankyrin repeat-containing domain"/>
    <property type="match status" value="1"/>
</dbReference>
<dbReference type="Gene3D" id="1.10.287.110">
    <property type="entry name" value="DnaJ domain"/>
    <property type="match status" value="1"/>
</dbReference>
<keyword evidence="3" id="KW-0963">Cytoplasm</keyword>
<dbReference type="PANTHER" id="PTHR44313:SF1">
    <property type="entry name" value="DNAJ HOMOLOG SUBFAMILY C MEMBER 17"/>
    <property type="match status" value="1"/>
</dbReference>
<dbReference type="GO" id="GO:0005681">
    <property type="term" value="C:spliceosomal complex"/>
    <property type="evidence" value="ECO:0007669"/>
    <property type="project" value="TreeGrafter"/>
</dbReference>
<organism evidence="8 9">
    <name type="scientific">Antrodiella citrinella</name>
    <dbReference type="NCBI Taxonomy" id="2447956"/>
    <lineage>
        <taxon>Eukaryota</taxon>
        <taxon>Fungi</taxon>
        <taxon>Dikarya</taxon>
        <taxon>Basidiomycota</taxon>
        <taxon>Agaricomycotina</taxon>
        <taxon>Agaricomycetes</taxon>
        <taxon>Polyporales</taxon>
        <taxon>Steccherinaceae</taxon>
        <taxon>Antrodiella</taxon>
    </lineage>
</organism>
<dbReference type="InterPro" id="IPR036869">
    <property type="entry name" value="J_dom_sf"/>
</dbReference>
<evidence type="ECO:0000256" key="5">
    <source>
        <dbReference type="ARBA" id="ARBA00023242"/>
    </source>
</evidence>
<feature type="compositionally biased region" description="Acidic residues" evidence="6">
    <location>
        <begin position="90"/>
        <end position="110"/>
    </location>
</feature>
<dbReference type="EMBL" id="SGPM01000345">
    <property type="protein sequence ID" value="THH26471.1"/>
    <property type="molecule type" value="Genomic_DNA"/>
</dbReference>
<comment type="caution">
    <text evidence="8">The sequence shown here is derived from an EMBL/GenBank/DDBJ whole genome shotgun (WGS) entry which is preliminary data.</text>
</comment>
<dbReference type="PROSITE" id="PS50076">
    <property type="entry name" value="DNAJ_2"/>
    <property type="match status" value="1"/>
</dbReference>
<comment type="subcellular location">
    <subcellularLocation>
        <location evidence="2">Cytoplasm</location>
    </subcellularLocation>
    <subcellularLocation>
        <location evidence="1">Nucleus</location>
    </subcellularLocation>
</comment>
<dbReference type="SUPFAM" id="SSF46565">
    <property type="entry name" value="Chaperone J-domain"/>
    <property type="match status" value="1"/>
</dbReference>
<feature type="region of interest" description="Disordered" evidence="6">
    <location>
        <begin position="431"/>
        <end position="465"/>
    </location>
</feature>
<keyword evidence="5" id="KW-0539">Nucleus</keyword>
<dbReference type="GO" id="GO:0000390">
    <property type="term" value="P:spliceosomal complex disassembly"/>
    <property type="evidence" value="ECO:0007669"/>
    <property type="project" value="TreeGrafter"/>
</dbReference>
<evidence type="ECO:0000313" key="8">
    <source>
        <dbReference type="EMBL" id="THH26471.1"/>
    </source>
</evidence>
<dbReference type="AlphaFoldDB" id="A0A4S4MN62"/>
<feature type="domain" description="J" evidence="7">
    <location>
        <begin position="10"/>
        <end position="75"/>
    </location>
</feature>
<dbReference type="Proteomes" id="UP000308730">
    <property type="component" value="Unassembled WGS sequence"/>
</dbReference>
<feature type="compositionally biased region" description="Basic and acidic residues" evidence="6">
    <location>
        <begin position="181"/>
        <end position="207"/>
    </location>
</feature>
<dbReference type="GO" id="GO:0005737">
    <property type="term" value="C:cytoplasm"/>
    <property type="evidence" value="ECO:0007669"/>
    <property type="project" value="UniProtKB-SubCell"/>
</dbReference>
<dbReference type="SMART" id="SM00271">
    <property type="entry name" value="DnaJ"/>
    <property type="match status" value="1"/>
</dbReference>
<reference evidence="8 9" key="1">
    <citation type="submission" date="2019-02" db="EMBL/GenBank/DDBJ databases">
        <title>Genome sequencing of the rare red list fungi Antrodiella citrinella (Flaviporus citrinellus).</title>
        <authorList>
            <person name="Buettner E."/>
            <person name="Kellner H."/>
        </authorList>
    </citation>
    <scope>NUCLEOTIDE SEQUENCE [LARGE SCALE GENOMIC DNA]</scope>
    <source>
        <strain evidence="8 9">DSM 108506</strain>
    </source>
</reference>
<keyword evidence="9" id="KW-1185">Reference proteome</keyword>
<proteinExistence type="predicted"/>
<keyword evidence="4" id="KW-0143">Chaperone</keyword>
<evidence type="ECO:0000256" key="1">
    <source>
        <dbReference type="ARBA" id="ARBA00004123"/>
    </source>
</evidence>
<evidence type="ECO:0000259" key="7">
    <source>
        <dbReference type="PROSITE" id="PS50076"/>
    </source>
</evidence>
<name>A0A4S4MN62_9APHY</name>
<dbReference type="Pfam" id="PF00226">
    <property type="entry name" value="DnaJ"/>
    <property type="match status" value="1"/>
</dbReference>
<evidence type="ECO:0000256" key="4">
    <source>
        <dbReference type="ARBA" id="ARBA00023186"/>
    </source>
</evidence>
<accession>A0A4S4MN62</accession>